<keyword evidence="2" id="KW-1185">Reference proteome</keyword>
<organism evidence="1 2">
    <name type="scientific">Potamilus streckersoni</name>
    <dbReference type="NCBI Taxonomy" id="2493646"/>
    <lineage>
        <taxon>Eukaryota</taxon>
        <taxon>Metazoa</taxon>
        <taxon>Spiralia</taxon>
        <taxon>Lophotrochozoa</taxon>
        <taxon>Mollusca</taxon>
        <taxon>Bivalvia</taxon>
        <taxon>Autobranchia</taxon>
        <taxon>Heteroconchia</taxon>
        <taxon>Palaeoheterodonta</taxon>
        <taxon>Unionida</taxon>
        <taxon>Unionoidea</taxon>
        <taxon>Unionidae</taxon>
        <taxon>Ambleminae</taxon>
        <taxon>Lampsilini</taxon>
        <taxon>Potamilus</taxon>
    </lineage>
</organism>
<name>A0AAE0T758_9BIVA</name>
<reference evidence="1" key="1">
    <citation type="journal article" date="2021" name="Genome Biol. Evol.">
        <title>A High-Quality Reference Genome for a Parasitic Bivalve with Doubly Uniparental Inheritance (Bivalvia: Unionida).</title>
        <authorList>
            <person name="Smith C.H."/>
        </authorList>
    </citation>
    <scope>NUCLEOTIDE SEQUENCE</scope>
    <source>
        <strain evidence="1">CHS0354</strain>
    </source>
</reference>
<comment type="caution">
    <text evidence="1">The sequence shown here is derived from an EMBL/GenBank/DDBJ whole genome shotgun (WGS) entry which is preliminary data.</text>
</comment>
<reference evidence="1" key="2">
    <citation type="journal article" date="2021" name="Genome Biol. Evol.">
        <title>Developing a high-quality reference genome for a parasitic bivalve with doubly uniparental inheritance (Bivalvia: Unionida).</title>
        <authorList>
            <person name="Smith C.H."/>
        </authorList>
    </citation>
    <scope>NUCLEOTIDE SEQUENCE</scope>
    <source>
        <strain evidence="1">CHS0354</strain>
        <tissue evidence="1">Mantle</tissue>
    </source>
</reference>
<dbReference type="AlphaFoldDB" id="A0AAE0T758"/>
<proteinExistence type="predicted"/>
<dbReference type="Proteomes" id="UP001195483">
    <property type="component" value="Unassembled WGS sequence"/>
</dbReference>
<accession>A0AAE0T758</accession>
<feature type="non-terminal residue" evidence="1">
    <location>
        <position position="1"/>
    </location>
</feature>
<evidence type="ECO:0000313" key="2">
    <source>
        <dbReference type="Proteomes" id="UP001195483"/>
    </source>
</evidence>
<gene>
    <name evidence="1" type="ORF">CHS0354_037993</name>
</gene>
<sequence>HRAMLRIYVLEIPNLAVTYSPHSGFFCPFKLLQVNSAQDKDCVLVNRSESTFPTLLKP</sequence>
<reference evidence="1" key="3">
    <citation type="submission" date="2023-05" db="EMBL/GenBank/DDBJ databases">
        <authorList>
            <person name="Smith C.H."/>
        </authorList>
    </citation>
    <scope>NUCLEOTIDE SEQUENCE</scope>
    <source>
        <strain evidence="1">CHS0354</strain>
        <tissue evidence="1">Mantle</tissue>
    </source>
</reference>
<evidence type="ECO:0000313" key="1">
    <source>
        <dbReference type="EMBL" id="KAK3604510.1"/>
    </source>
</evidence>
<dbReference type="EMBL" id="JAEAOA010002218">
    <property type="protein sequence ID" value="KAK3604510.1"/>
    <property type="molecule type" value="Genomic_DNA"/>
</dbReference>
<protein>
    <submittedName>
        <fullName evidence="1">Uncharacterized protein</fullName>
    </submittedName>
</protein>